<keyword evidence="5" id="KW-1185">Reference proteome</keyword>
<dbReference type="InterPro" id="IPR001638">
    <property type="entry name" value="Solute-binding_3/MltF_N"/>
</dbReference>
<dbReference type="OrthoDB" id="286202at2"/>
<name>A0A3N7HI82_9BURK</name>
<protein>
    <submittedName>
        <fullName evidence="4">ABC transporter substrate-binding protein</fullName>
    </submittedName>
</protein>
<dbReference type="SUPFAM" id="SSF53850">
    <property type="entry name" value="Periplasmic binding protein-like II"/>
    <property type="match status" value="1"/>
</dbReference>
<dbReference type="Proteomes" id="UP000267464">
    <property type="component" value="Unassembled WGS sequence"/>
</dbReference>
<evidence type="ECO:0000256" key="1">
    <source>
        <dbReference type="ARBA" id="ARBA00010742"/>
    </source>
</evidence>
<feature type="signal peptide" evidence="2">
    <location>
        <begin position="1"/>
        <end position="25"/>
    </location>
</feature>
<keyword evidence="2" id="KW-0732">Signal</keyword>
<accession>A0A3N7HI82</accession>
<dbReference type="AlphaFoldDB" id="A0A3N7HI82"/>
<evidence type="ECO:0000313" key="4">
    <source>
        <dbReference type="EMBL" id="RQP21213.1"/>
    </source>
</evidence>
<dbReference type="SMART" id="SM00062">
    <property type="entry name" value="PBPb"/>
    <property type="match status" value="1"/>
</dbReference>
<dbReference type="Gene3D" id="3.40.190.10">
    <property type="entry name" value="Periplasmic binding protein-like II"/>
    <property type="match status" value="2"/>
</dbReference>
<dbReference type="RefSeq" id="WP_124543837.1">
    <property type="nucleotide sequence ID" value="NZ_QUSW01000012.1"/>
</dbReference>
<evidence type="ECO:0000313" key="5">
    <source>
        <dbReference type="Proteomes" id="UP000267464"/>
    </source>
</evidence>
<dbReference type="PANTHER" id="PTHR30024">
    <property type="entry name" value="ALIPHATIC SULFONATES-BINDING PROTEIN-RELATED"/>
    <property type="match status" value="1"/>
</dbReference>
<evidence type="ECO:0000259" key="3">
    <source>
        <dbReference type="SMART" id="SM00062"/>
    </source>
</evidence>
<dbReference type="Pfam" id="PF09084">
    <property type="entry name" value="NMT1"/>
    <property type="match status" value="1"/>
</dbReference>
<gene>
    <name evidence="4" type="ORF">DZC73_28640</name>
</gene>
<evidence type="ECO:0000256" key="2">
    <source>
        <dbReference type="SAM" id="SignalP"/>
    </source>
</evidence>
<proteinExistence type="inferred from homology"/>
<reference evidence="4 5" key="2">
    <citation type="submission" date="2018-12" db="EMBL/GenBank/DDBJ databases">
        <title>Rhizobacter gummiphilus sp. nov., a rubber-degrading bacterium isolated from the soil of a botanical garden in Japan.</title>
        <authorList>
            <person name="Shunsuke S.S."/>
        </authorList>
    </citation>
    <scope>NUCLEOTIDE SEQUENCE [LARGE SCALE GENOMIC DNA]</scope>
    <source>
        <strain evidence="4 5">S-16</strain>
    </source>
</reference>
<reference evidence="4 5" key="1">
    <citation type="submission" date="2018-08" db="EMBL/GenBank/DDBJ databases">
        <authorList>
            <person name="Khan S.A."/>
            <person name="Jeon C.O."/>
            <person name="Chun B.H."/>
            <person name="Jeong S.E."/>
        </authorList>
    </citation>
    <scope>NUCLEOTIDE SEQUENCE [LARGE SCALE GENOMIC DNA]</scope>
    <source>
        <strain evidence="4 5">S-16</strain>
    </source>
</reference>
<dbReference type="InterPro" id="IPR015168">
    <property type="entry name" value="SsuA/THI5"/>
</dbReference>
<feature type="domain" description="Solute-binding protein family 3/N-terminal" evidence="3">
    <location>
        <begin position="27"/>
        <end position="243"/>
    </location>
</feature>
<feature type="chain" id="PRO_5018213778" evidence="2">
    <location>
        <begin position="26"/>
        <end position="325"/>
    </location>
</feature>
<comment type="caution">
    <text evidence="4">The sequence shown here is derived from an EMBL/GenBank/DDBJ whole genome shotgun (WGS) entry which is preliminary data.</text>
</comment>
<sequence length="325" mass="35218">MPSSRVSMLRWWCLGLLLAAAVGHAQPLKVAVSRGPVSLPLYVAESNQYFKATGVDVVFVPCKSGLECFELMSSGAADVATAAELVLSLRAGSHPESVLLGTLSSSAHQIKLVARRDAGIARPQDVQGKTVATVMGTSAQYFMSSWLTFHGLGSSDVKLVATTPSDVVQTLATRRADAVAIWEPLASTCVQELGGRAAIIPSPRVYTQFFSLLSTRQAVTVKSQALTRFLQALIKAEHFIEIEPQRARDILRTQLGGSTELADRLMSEQDYHLRLDQAVVTTMRSQVRWARKENLVSSSDTDPATLVDAKLLRALMPQAVTLVDR</sequence>
<comment type="similarity">
    <text evidence="1">Belongs to the bacterial solute-binding protein SsuA/TauA family.</text>
</comment>
<organism evidence="4 5">
    <name type="scientific">Piscinibacter terrae</name>
    <dbReference type="NCBI Taxonomy" id="2496871"/>
    <lineage>
        <taxon>Bacteria</taxon>
        <taxon>Pseudomonadati</taxon>
        <taxon>Pseudomonadota</taxon>
        <taxon>Betaproteobacteria</taxon>
        <taxon>Burkholderiales</taxon>
        <taxon>Sphaerotilaceae</taxon>
        <taxon>Piscinibacter</taxon>
    </lineage>
</organism>
<dbReference type="EMBL" id="QUSW01000012">
    <property type="protein sequence ID" value="RQP21213.1"/>
    <property type="molecule type" value="Genomic_DNA"/>
</dbReference>